<dbReference type="AlphaFoldDB" id="A0A6C0BT39"/>
<organism evidence="2">
    <name type="scientific">viral metagenome</name>
    <dbReference type="NCBI Taxonomy" id="1070528"/>
    <lineage>
        <taxon>unclassified sequences</taxon>
        <taxon>metagenomes</taxon>
        <taxon>organismal metagenomes</taxon>
    </lineage>
</organism>
<dbReference type="Gene3D" id="1.10.510.10">
    <property type="entry name" value="Transferase(Phosphotransferase) domain 1"/>
    <property type="match status" value="1"/>
</dbReference>
<protein>
    <recommendedName>
        <fullName evidence="3">Protein kinase domain-containing protein</fullName>
    </recommendedName>
</protein>
<evidence type="ECO:0000256" key="1">
    <source>
        <dbReference type="SAM" id="MobiDB-lite"/>
    </source>
</evidence>
<dbReference type="EMBL" id="MN739253">
    <property type="protein sequence ID" value="QHS95517.1"/>
    <property type="molecule type" value="Genomic_DNA"/>
</dbReference>
<feature type="compositionally biased region" description="Low complexity" evidence="1">
    <location>
        <begin position="268"/>
        <end position="277"/>
    </location>
</feature>
<dbReference type="GO" id="GO:0005737">
    <property type="term" value="C:cytoplasm"/>
    <property type="evidence" value="ECO:0007669"/>
    <property type="project" value="TreeGrafter"/>
</dbReference>
<proteinExistence type="predicted"/>
<sequence>MFQLNYRKNRNVELFKDIQEKMGVSKVQNYMPVYQHYFSLNNTNYNSMNLNTFKSISRIETKIDENTYKTDVGVVHVKYAPLYDTYKYMVGKLQDISVNVLPSFDVAPTSENEKKLYDNNNSSYTDGFFYFLSSILLNQHGFTNAIDFYGSYLCIKRDFKLNIADDAEMLYSSDFFNNNRGKLFNVNSDHEEQYARDFTRNCKKRLELGETIDNRSVDSLGIIDNLNEMFVEDEQTTNNVEEENVTEIDNVAEIGEDSELPSRERGTSECSSRYSNSSEEDSTKWEDIETDSSESESESEDGDIDAVIEASISEFPANMIFIEKMEGTLDSLLEKMDKEELTSALFQVIMTLSVYNKAFDFTHNDLHTNNVMYVKTNIKHLYYKLDDKYYKVPTYGRIFKIIDFGRSIYRYNGQLCHNDSYAVGNDAAGQYNFEPYYTDSKQRIMPNQSFDLCRLGCSMYDNFFDFTVEEDNVPEDELLVKLIADWCKDDKGKNVLYKKSGEERYEGFKLYKMIARMVHGCVPREEVKKRVFSEYVMKKASKKDVSVIDIDAIPCYV</sequence>
<dbReference type="SUPFAM" id="SSF56112">
    <property type="entry name" value="Protein kinase-like (PK-like)"/>
    <property type="match status" value="1"/>
</dbReference>
<name>A0A6C0BT39_9ZZZZ</name>
<dbReference type="GO" id="GO:0000278">
    <property type="term" value="P:mitotic cell cycle"/>
    <property type="evidence" value="ECO:0007669"/>
    <property type="project" value="TreeGrafter"/>
</dbReference>
<dbReference type="InterPro" id="IPR011009">
    <property type="entry name" value="Kinase-like_dom_sf"/>
</dbReference>
<accession>A0A6C0BT39</accession>
<dbReference type="GO" id="GO:0072354">
    <property type="term" value="F:histone H3T3 kinase activity"/>
    <property type="evidence" value="ECO:0007669"/>
    <property type="project" value="TreeGrafter"/>
</dbReference>
<reference evidence="2" key="1">
    <citation type="journal article" date="2020" name="Nature">
        <title>Giant virus diversity and host interactions through global metagenomics.</title>
        <authorList>
            <person name="Schulz F."/>
            <person name="Roux S."/>
            <person name="Paez-Espino D."/>
            <person name="Jungbluth S."/>
            <person name="Walsh D.A."/>
            <person name="Denef V.J."/>
            <person name="McMahon K.D."/>
            <person name="Konstantinidis K.T."/>
            <person name="Eloe-Fadrosh E.A."/>
            <person name="Kyrpides N.C."/>
            <person name="Woyke T."/>
        </authorList>
    </citation>
    <scope>NUCLEOTIDE SEQUENCE</scope>
    <source>
        <strain evidence="2">GVMAG-M-3300018868-6</strain>
    </source>
</reference>
<dbReference type="GO" id="GO:0005634">
    <property type="term" value="C:nucleus"/>
    <property type="evidence" value="ECO:0007669"/>
    <property type="project" value="TreeGrafter"/>
</dbReference>
<feature type="compositionally biased region" description="Acidic residues" evidence="1">
    <location>
        <begin position="288"/>
        <end position="303"/>
    </location>
</feature>
<evidence type="ECO:0000313" key="2">
    <source>
        <dbReference type="EMBL" id="QHS95517.1"/>
    </source>
</evidence>
<feature type="region of interest" description="Disordered" evidence="1">
    <location>
        <begin position="254"/>
        <end position="303"/>
    </location>
</feature>
<evidence type="ECO:0008006" key="3">
    <source>
        <dbReference type="Google" id="ProtNLM"/>
    </source>
</evidence>
<dbReference type="PANTHER" id="PTHR24419:SF18">
    <property type="entry name" value="SERINE_THREONINE-PROTEIN KINASE HASPIN"/>
    <property type="match status" value="1"/>
</dbReference>
<dbReference type="GO" id="GO:0035556">
    <property type="term" value="P:intracellular signal transduction"/>
    <property type="evidence" value="ECO:0007669"/>
    <property type="project" value="TreeGrafter"/>
</dbReference>
<dbReference type="PANTHER" id="PTHR24419">
    <property type="entry name" value="INTERLEUKIN-1 RECEPTOR-ASSOCIATED KINASE"/>
    <property type="match status" value="1"/>
</dbReference>